<dbReference type="EMBL" id="CM042013">
    <property type="protein sequence ID" value="KAI3740919.1"/>
    <property type="molecule type" value="Genomic_DNA"/>
</dbReference>
<dbReference type="Proteomes" id="UP001055811">
    <property type="component" value="Linkage Group LG05"/>
</dbReference>
<evidence type="ECO:0000313" key="1">
    <source>
        <dbReference type="EMBL" id="KAI3740919.1"/>
    </source>
</evidence>
<comment type="caution">
    <text evidence="1">The sequence shown here is derived from an EMBL/GenBank/DDBJ whole genome shotgun (WGS) entry which is preliminary data.</text>
</comment>
<sequence length="180" mass="21222">MQTSKTLHKKQKPPYKGCKQFCCNCRFSVSSSSEETESGKSDRFPTVSSLAHAMVQERLDQIIRERQERRYEERRRKVRENSNSIISNNNSSSSNSNGNRLFVMVAMEKSSYNLREDFRESMIEMITANRISNPKDLRRLLNCYISMNSDEFHSVILEIFHEIKLHKDQYRFNPPTKPKM</sequence>
<keyword evidence="2" id="KW-1185">Reference proteome</keyword>
<proteinExistence type="predicted"/>
<evidence type="ECO:0000313" key="2">
    <source>
        <dbReference type="Proteomes" id="UP001055811"/>
    </source>
</evidence>
<protein>
    <submittedName>
        <fullName evidence="1">Uncharacterized protein</fullName>
    </submittedName>
</protein>
<name>A0ACB9D2U5_CICIN</name>
<accession>A0ACB9D2U5</accession>
<reference evidence="1 2" key="2">
    <citation type="journal article" date="2022" name="Mol. Ecol. Resour.">
        <title>The genomes of chicory, endive, great burdock and yacon provide insights into Asteraceae paleo-polyploidization history and plant inulin production.</title>
        <authorList>
            <person name="Fan W."/>
            <person name="Wang S."/>
            <person name="Wang H."/>
            <person name="Wang A."/>
            <person name="Jiang F."/>
            <person name="Liu H."/>
            <person name="Zhao H."/>
            <person name="Xu D."/>
            <person name="Zhang Y."/>
        </authorList>
    </citation>
    <scope>NUCLEOTIDE SEQUENCE [LARGE SCALE GENOMIC DNA]</scope>
    <source>
        <strain evidence="2">cv. Punajuju</strain>
        <tissue evidence="1">Leaves</tissue>
    </source>
</reference>
<organism evidence="1 2">
    <name type="scientific">Cichorium intybus</name>
    <name type="common">Chicory</name>
    <dbReference type="NCBI Taxonomy" id="13427"/>
    <lineage>
        <taxon>Eukaryota</taxon>
        <taxon>Viridiplantae</taxon>
        <taxon>Streptophyta</taxon>
        <taxon>Embryophyta</taxon>
        <taxon>Tracheophyta</taxon>
        <taxon>Spermatophyta</taxon>
        <taxon>Magnoliopsida</taxon>
        <taxon>eudicotyledons</taxon>
        <taxon>Gunneridae</taxon>
        <taxon>Pentapetalae</taxon>
        <taxon>asterids</taxon>
        <taxon>campanulids</taxon>
        <taxon>Asterales</taxon>
        <taxon>Asteraceae</taxon>
        <taxon>Cichorioideae</taxon>
        <taxon>Cichorieae</taxon>
        <taxon>Cichoriinae</taxon>
        <taxon>Cichorium</taxon>
    </lineage>
</organism>
<gene>
    <name evidence="1" type="ORF">L2E82_31394</name>
</gene>
<reference evidence="2" key="1">
    <citation type="journal article" date="2022" name="Mol. Ecol. Resour.">
        <title>The genomes of chicory, endive, great burdock and yacon provide insights into Asteraceae palaeo-polyploidization history and plant inulin production.</title>
        <authorList>
            <person name="Fan W."/>
            <person name="Wang S."/>
            <person name="Wang H."/>
            <person name="Wang A."/>
            <person name="Jiang F."/>
            <person name="Liu H."/>
            <person name="Zhao H."/>
            <person name="Xu D."/>
            <person name="Zhang Y."/>
        </authorList>
    </citation>
    <scope>NUCLEOTIDE SEQUENCE [LARGE SCALE GENOMIC DNA]</scope>
    <source>
        <strain evidence="2">cv. Punajuju</strain>
    </source>
</reference>